<dbReference type="AlphaFoldDB" id="A0A7Y0HPW3"/>
<organism evidence="1 2">
    <name type="scientific">Clostridium muellerianum</name>
    <dbReference type="NCBI Taxonomy" id="2716538"/>
    <lineage>
        <taxon>Bacteria</taxon>
        <taxon>Bacillati</taxon>
        <taxon>Bacillota</taxon>
        <taxon>Clostridia</taxon>
        <taxon>Eubacteriales</taxon>
        <taxon>Clostridiaceae</taxon>
        <taxon>Clostridium</taxon>
    </lineage>
</organism>
<dbReference type="Proteomes" id="UP000537131">
    <property type="component" value="Unassembled WGS sequence"/>
</dbReference>
<reference evidence="1 2" key="2">
    <citation type="submission" date="2020-06" db="EMBL/GenBank/DDBJ databases">
        <title>Complete Genome Sequence of Clostridium muelleri sp. nov. P21T, an Acid-Alcohol Producing Acetogen Isolated from Old Hay.</title>
        <authorList>
            <person name="Duncan K.E."/>
            <person name="Tanner R.S."/>
        </authorList>
    </citation>
    <scope>NUCLEOTIDE SEQUENCE [LARGE SCALE GENOMIC DNA]</scope>
    <source>
        <strain evidence="1 2">P21</strain>
    </source>
</reference>
<gene>
    <name evidence="1" type="ORF">HBE96_12330</name>
</gene>
<reference evidence="1 2" key="1">
    <citation type="submission" date="2020-04" db="EMBL/GenBank/DDBJ databases">
        <authorList>
            <person name="Doyle D.A."/>
        </authorList>
    </citation>
    <scope>NUCLEOTIDE SEQUENCE [LARGE SCALE GENOMIC DNA]</scope>
    <source>
        <strain evidence="1 2">P21</strain>
    </source>
</reference>
<accession>A0A7Y0HPW3</accession>
<protein>
    <submittedName>
        <fullName evidence="1">Uncharacterized protein</fullName>
    </submittedName>
</protein>
<evidence type="ECO:0000313" key="1">
    <source>
        <dbReference type="EMBL" id="NMM63451.1"/>
    </source>
</evidence>
<proteinExistence type="predicted"/>
<keyword evidence="2" id="KW-1185">Reference proteome</keyword>
<name>A0A7Y0HPW3_9CLOT</name>
<evidence type="ECO:0000313" key="2">
    <source>
        <dbReference type="Proteomes" id="UP000537131"/>
    </source>
</evidence>
<comment type="caution">
    <text evidence="1">The sequence shown here is derived from an EMBL/GenBank/DDBJ whole genome shotgun (WGS) entry which is preliminary data.</text>
</comment>
<dbReference type="EMBL" id="JABBNI010000022">
    <property type="protein sequence ID" value="NMM63451.1"/>
    <property type="molecule type" value="Genomic_DNA"/>
</dbReference>
<sequence length="501" mass="56648">MIKNNTSLFTTNSKGLFDVFLDNLPQEARQHYNCNSCRNFVESYGGLVTITNNGETISALWGEVPEFFAPSVQAMKNIVLKSKVNGVFLSESGILGKPVTGIWHHMSVTLPEEITYHSKLINANQAMAEKLEDFKTLNRGLVEYPLEAVEQAVTLLKTESLYRSEKCLGVAEWLKSLHIKCSNTKNSYIKDNIIWLAVATAPTGFCHIKSSMIGTLLDDIISELDFDLISRRFAEKMHPLRYQRPQAAPSAGNIAQAEKIIEKLGIQKSLLRRFARLDEINTLWKPTNKEEQGKKQGIFSHIIPKNKEKHSKIDIPPITMTWKKFSETVLPYAENIEYLVKGGTDSFSAILTASYDDTPPILQWDKEDQRNPFSWYVYVNGSLCSSWGLSTGYCRVTGICLQPSMWYDNFEYQGKAVFFILQGAKDNKFEGSGNCLFPSMLKSNLHQIRSTIESYSKTATIEGYTEASACGIRLQYGDNWNTTFRVTTNVGTATYKLDRWD</sequence>